<dbReference type="PROSITE" id="PS00477">
    <property type="entry name" value="ALPHA_2_MACROGLOBULIN"/>
    <property type="match status" value="1"/>
</dbReference>
<keyword evidence="4" id="KW-0646">Protease inhibitor</keyword>
<dbReference type="InterPro" id="IPR047565">
    <property type="entry name" value="Alpha-macroglob_thiol-ester_cl"/>
</dbReference>
<keyword evidence="13" id="KW-1185">Reference proteome</keyword>
<keyword evidence="7" id="KW-1015">Disulfide bond</keyword>
<dbReference type="SUPFAM" id="SSF48239">
    <property type="entry name" value="Terpenoid cyclases/Protein prenyltransferases"/>
    <property type="match status" value="1"/>
</dbReference>
<dbReference type="SUPFAM" id="SSF49410">
    <property type="entry name" value="Alpha-macroglobulin receptor domain"/>
    <property type="match status" value="1"/>
</dbReference>
<dbReference type="Gene3D" id="1.50.10.20">
    <property type="match status" value="1"/>
</dbReference>
<dbReference type="InterPro" id="IPR009048">
    <property type="entry name" value="A-macroglobulin_rcpt-bd"/>
</dbReference>
<dbReference type="InterPro" id="IPR019742">
    <property type="entry name" value="MacrogloblnA2_CS"/>
</dbReference>
<dbReference type="Pfam" id="PF17791">
    <property type="entry name" value="MG3"/>
    <property type="match status" value="1"/>
</dbReference>
<dbReference type="Pfam" id="PF07678">
    <property type="entry name" value="TED_complement"/>
    <property type="match status" value="1"/>
</dbReference>
<dbReference type="InterPro" id="IPR011625">
    <property type="entry name" value="A2M_N_BRD"/>
</dbReference>
<evidence type="ECO:0000259" key="10">
    <source>
        <dbReference type="SMART" id="SM01359"/>
    </source>
</evidence>
<evidence type="ECO:0000313" key="14">
    <source>
        <dbReference type="RefSeq" id="XP_015523900.2"/>
    </source>
</evidence>
<reference evidence="14" key="1">
    <citation type="submission" date="2025-08" db="UniProtKB">
        <authorList>
            <consortium name="RefSeq"/>
        </authorList>
    </citation>
    <scope>IDENTIFICATION</scope>
    <source>
        <tissue evidence="14">Thorax and Abdomen</tissue>
    </source>
</reference>
<dbReference type="InterPro" id="IPR036595">
    <property type="entry name" value="A-macroglobulin_rcpt-bd_sf"/>
</dbReference>
<proteinExistence type="inferred from homology"/>
<dbReference type="Pfam" id="PF17789">
    <property type="entry name" value="MG4"/>
    <property type="match status" value="1"/>
</dbReference>
<dbReference type="InterPro" id="IPR008930">
    <property type="entry name" value="Terpenoid_cyclase/PrenylTrfase"/>
</dbReference>
<evidence type="ECO:0000259" key="11">
    <source>
        <dbReference type="SMART" id="SM01360"/>
    </source>
</evidence>
<dbReference type="SMART" id="SM01361">
    <property type="entry name" value="A2M_recep"/>
    <property type="match status" value="1"/>
</dbReference>
<keyword evidence="6" id="KW-0722">Serine protease inhibitor</keyword>
<dbReference type="InterPro" id="IPR050473">
    <property type="entry name" value="A2M/Complement_sys"/>
</dbReference>
<dbReference type="PANTHER" id="PTHR11412">
    <property type="entry name" value="MACROGLOBULIN / COMPLEMENT"/>
    <property type="match status" value="1"/>
</dbReference>
<dbReference type="Gene3D" id="2.60.40.1930">
    <property type="match status" value="2"/>
</dbReference>
<dbReference type="InterPro" id="IPR040839">
    <property type="entry name" value="MG4"/>
</dbReference>
<dbReference type="PANTHER" id="PTHR11412:SF171">
    <property type="entry name" value="PREGNANCY ZONE PROTEIN-LIKE PROTEIN"/>
    <property type="match status" value="1"/>
</dbReference>
<dbReference type="InterPro" id="IPR041813">
    <property type="entry name" value="A2M_TED"/>
</dbReference>
<gene>
    <name evidence="14" type="primary">LOC107227306</name>
</gene>
<evidence type="ECO:0000256" key="5">
    <source>
        <dbReference type="ARBA" id="ARBA00022729"/>
    </source>
</evidence>
<dbReference type="Gene3D" id="2.60.40.10">
    <property type="entry name" value="Immunoglobulins"/>
    <property type="match status" value="2"/>
</dbReference>
<keyword evidence="3" id="KW-0964">Secreted</keyword>
<dbReference type="InterPro" id="IPR013783">
    <property type="entry name" value="Ig-like_fold"/>
</dbReference>
<evidence type="ECO:0000256" key="4">
    <source>
        <dbReference type="ARBA" id="ARBA00022690"/>
    </source>
</evidence>
<keyword evidence="5 9" id="KW-0732">Signal</keyword>
<name>A0A6J0CBV3_NEOLC</name>
<evidence type="ECO:0000256" key="9">
    <source>
        <dbReference type="SAM" id="SignalP"/>
    </source>
</evidence>
<dbReference type="SMART" id="SM01360">
    <property type="entry name" value="A2M"/>
    <property type="match status" value="1"/>
</dbReference>
<dbReference type="Pfam" id="PF01835">
    <property type="entry name" value="MG2"/>
    <property type="match status" value="1"/>
</dbReference>
<dbReference type="Gene3D" id="2.60.120.1540">
    <property type="match status" value="1"/>
</dbReference>
<feature type="domain" description="Alpha-2-macroglobulin bait region" evidence="10">
    <location>
        <begin position="486"/>
        <end position="658"/>
    </location>
</feature>
<dbReference type="SUPFAM" id="SSF81296">
    <property type="entry name" value="E set domains"/>
    <property type="match status" value="1"/>
</dbReference>
<dbReference type="KEGG" id="nlo:107227306"/>
<dbReference type="Pfam" id="PF07677">
    <property type="entry name" value="A2M_recep"/>
    <property type="match status" value="1"/>
</dbReference>
<dbReference type="Proteomes" id="UP000829291">
    <property type="component" value="Chromosome 5"/>
</dbReference>
<dbReference type="GeneID" id="107227306"/>
<comment type="similarity">
    <text evidence="2">Belongs to the protease inhibitor I39 (alpha-2-macroglobulin) family.</text>
</comment>
<dbReference type="GO" id="GO:0004867">
    <property type="term" value="F:serine-type endopeptidase inhibitor activity"/>
    <property type="evidence" value="ECO:0007669"/>
    <property type="project" value="UniProtKB-KW"/>
</dbReference>
<evidence type="ECO:0000256" key="1">
    <source>
        <dbReference type="ARBA" id="ARBA00004613"/>
    </source>
</evidence>
<dbReference type="Pfam" id="PF07703">
    <property type="entry name" value="A2M_BRD"/>
    <property type="match status" value="1"/>
</dbReference>
<dbReference type="OrthoDB" id="9998011at2759"/>
<dbReference type="InParanoid" id="A0A6J0CBV3"/>
<dbReference type="GO" id="GO:0002376">
    <property type="term" value="P:immune system process"/>
    <property type="evidence" value="ECO:0007669"/>
    <property type="project" value="UniProtKB-KW"/>
</dbReference>
<dbReference type="InterPro" id="IPR041555">
    <property type="entry name" value="MG3"/>
</dbReference>
<dbReference type="Gene3D" id="2.60.40.1940">
    <property type="match status" value="1"/>
</dbReference>
<dbReference type="PROSITE" id="PS51257">
    <property type="entry name" value="PROKAR_LIPOPROTEIN"/>
    <property type="match status" value="1"/>
</dbReference>
<keyword evidence="8" id="KW-0325">Glycoprotein</keyword>
<dbReference type="InterPro" id="IPR001599">
    <property type="entry name" value="Macroglobln_a2"/>
</dbReference>
<evidence type="ECO:0000313" key="13">
    <source>
        <dbReference type="Proteomes" id="UP000829291"/>
    </source>
</evidence>
<dbReference type="SMART" id="SM01419">
    <property type="entry name" value="Thiol-ester_cl"/>
    <property type="match status" value="1"/>
</dbReference>
<dbReference type="InterPro" id="IPR014756">
    <property type="entry name" value="Ig_E-set"/>
</dbReference>
<dbReference type="CDD" id="cd02897">
    <property type="entry name" value="A2M_2"/>
    <property type="match status" value="1"/>
</dbReference>
<dbReference type="Pfam" id="PF00207">
    <property type="entry name" value="A2M"/>
    <property type="match status" value="1"/>
</dbReference>
<accession>A0A6J0CBV3</accession>
<evidence type="ECO:0000256" key="6">
    <source>
        <dbReference type="ARBA" id="ARBA00022900"/>
    </source>
</evidence>
<feature type="domain" description="Alpha-2-macroglobulin" evidence="11">
    <location>
        <begin position="834"/>
        <end position="924"/>
    </location>
</feature>
<organism evidence="14">
    <name type="scientific">Neodiprion lecontei</name>
    <name type="common">Redheaded pine sawfly</name>
    <dbReference type="NCBI Taxonomy" id="441921"/>
    <lineage>
        <taxon>Eukaryota</taxon>
        <taxon>Metazoa</taxon>
        <taxon>Ecdysozoa</taxon>
        <taxon>Arthropoda</taxon>
        <taxon>Hexapoda</taxon>
        <taxon>Insecta</taxon>
        <taxon>Pterygota</taxon>
        <taxon>Neoptera</taxon>
        <taxon>Endopterygota</taxon>
        <taxon>Hymenoptera</taxon>
        <taxon>Tenthredinoidea</taxon>
        <taxon>Diprionidae</taxon>
        <taxon>Diprioninae</taxon>
        <taxon>Neodiprion</taxon>
    </lineage>
</organism>
<feature type="signal peptide" evidence="9">
    <location>
        <begin position="1"/>
        <end position="29"/>
    </location>
</feature>
<dbReference type="Gene3D" id="2.60.40.690">
    <property type="entry name" value="Alpha-macroglobulin, receptor-binding domain"/>
    <property type="match status" value="1"/>
</dbReference>
<dbReference type="SMART" id="SM01359">
    <property type="entry name" value="A2M_N_2"/>
    <property type="match status" value="1"/>
</dbReference>
<sequence>MRAIYDMSSAAMTLLLFGIFLGCLESALAGTANPHRGYVFTAPKRLIAGEAEIGCLSIHHLDTPAHTLLELITPVEVTEEEVLATASLTIDNGVEACLEILVPQTKYSVARLRLKVRFDKHADYSINSEKNVYIEHDSHATFVETDKPVYKPGQDVNIRLLMLKHDLKPWKKTIPKVWIESPAEIRVAQWLNVSTEVGLAQLAFPLSPEASPGIWKIKVEKKKAHPQLLHTTTFEVKKYVLPRFQVSISPPGYILANAENVTWTVCAKYSYGKPVKGTLHLKSIPQTPIWRRKQNVPEINYLTELDSEDGCVEFTVTGSELGLADWKISPNNIILTANFTEAGTGVVETANSRTSVIHQSLKLEFLPHAPQYFKLGLPYHGKLRVLKQDNTPAPNEKIQLCLKVRGKDEWVTVVVECRNFTSTTDGFIDFIVPPQHKNIESFSFVAAGVDYPTKYYSPDKRWRVFMDQPSAYMDTSPWYSPSQSYLSIAPGYQPIVCGEKYSFNVMYTMPVNQKLNESISFHYSVNSKGDLLVFGHVKHTPHKDSILNYSEFRNLLGAIETPANKTDQSHVVYRFPLTVKVTPSMAPVSELLLYYVRTDGETVAATYTIAVGNCFGNKVQTAWHEETQSPGGKTQFHIEAAPFSLCGVSALDKSTLFLSGGKTNMVNKEDAFGQLKRFHISPTAEPIQSGLDHCLKAKEESQEDEIDHLPRPAEEEPPFYDLRRRKRSMWYGRPHYIDAMQAFDDFGVIVMSDLTLETRPCPQFSHLLYAPRRIKFRLQHARSGLEGGPMFMRNSAMPLAYPLLTVGALPNLDYLDQIDNADAGTTIRSYFPETWLWELVQTGKEGTATIERQLPHTITDWIGHTTCISPRHGLGIAPPTAITAFQSFFLDYTLPYSVKRGEILHMKVSLFNYMQHSLPVRIKLEDANGLDLHLSHATVSFCVDSRSSVVHEYMLRPRVLGEINITVSASVDAEYPDACGPDTIVHTKDVITKPILVLPEGFPVEVTKSAFICPKEFVDDSFVTWNLDLPEDLVAGSARAYVSLIGDLLGPALENLDNLVHLPMGCGEQNMVLFVPNIHVINYLSATQMENSVLKARAIKNMEKGYQRELNYRHPDGSYSAFGADTPSTEGSMWLTAFVVKSFAQAQNLIHIDERDLKFSVKWITKRQLENGCFPLLGQVFHKDMKGGLQDDDVSSSALTAYVLISLLESGVPLQPALTNNALYCLEKDTINTSGNPYTLALTTYALTLLEHPRANNSLQALIGLATQHNDLLWWENKLKPSVGLSVEMTAYAILSLVKIGGEANMVTALKAVRWISKQRNAGGGFISTQDTVLGLEALTKYASAMSSSNTDLSVLITANEIDHAFKMQNENRLLFRQVQLPVLPTAVDVFAEGEGCVLVQSNLKYNVPQATGSEAFDLSVNAQSVASVNECAMQEITICARYKMADEESNMALLEIGMISGYVPDKSTLHSLVEDPSNFVKRFEEDRDVVSIYLDKLTAQRTCISFIVLRENIVDRPEPANIKLYDYYQQELTISASYNFAMTCSSAGTNEGSEIPNPIPIVPKVENVKEPSKLLAAASVSNITGTIDVELLPYKTSPAVPKTIVTASPPVFTDETEIKTVHKAAVDDLRGKLTEMNVARYNDAKPKINEAIPRIGNEPKLEYVCLLENSDVKLNGEGLKETSSNAAENNHLREFETIGKKNTDEDFHGKRIDVMQDMGSGEIPNEREVGLNPSFVEVDHDLEVPEGIEEPELVFVKPDKVVTYENDGVSINQNGNIHNPEQIETVYEKVSHNNDTNVTEVTSEKIQDQMIVEPEQFMIDQELAQSTTTSAKVTCPICLESIPKNVDSIYCTAKSVIKVAIRRWHKARLLLDLHPGRPTSRLRATVDLKIDPECSCEVINTSGGFALLVDQKNADLASLVDHAEQHLGNNVIIYKLPNTQGLPPEIKQARAQC</sequence>
<feature type="domain" description="Alpha-macroglobulin receptor-binding" evidence="12">
    <location>
        <begin position="1450"/>
        <end position="1539"/>
    </location>
</feature>
<evidence type="ECO:0000259" key="12">
    <source>
        <dbReference type="SMART" id="SM01361"/>
    </source>
</evidence>
<dbReference type="Gene3D" id="2.20.130.20">
    <property type="match status" value="1"/>
</dbReference>
<evidence type="ECO:0000256" key="8">
    <source>
        <dbReference type="ARBA" id="ARBA00023180"/>
    </source>
</evidence>
<dbReference type="InterPro" id="IPR011626">
    <property type="entry name" value="Alpha-macroglobulin_TED"/>
</dbReference>
<protein>
    <submittedName>
        <fullName evidence="14">Pregnancy zone protein</fullName>
    </submittedName>
</protein>
<evidence type="ECO:0000256" key="3">
    <source>
        <dbReference type="ARBA" id="ARBA00022525"/>
    </source>
</evidence>
<dbReference type="InterPro" id="IPR002890">
    <property type="entry name" value="MG2"/>
</dbReference>
<dbReference type="GO" id="GO:0005615">
    <property type="term" value="C:extracellular space"/>
    <property type="evidence" value="ECO:0007669"/>
    <property type="project" value="InterPro"/>
</dbReference>
<dbReference type="RefSeq" id="XP_015523900.2">
    <property type="nucleotide sequence ID" value="XM_015668414.2"/>
</dbReference>
<evidence type="ECO:0000256" key="7">
    <source>
        <dbReference type="ARBA" id="ARBA00023157"/>
    </source>
</evidence>
<comment type="subcellular location">
    <subcellularLocation>
        <location evidence="1">Secreted</location>
    </subcellularLocation>
</comment>
<feature type="chain" id="PRO_5046176070" evidence="9">
    <location>
        <begin position="30"/>
        <end position="1954"/>
    </location>
</feature>
<evidence type="ECO:0000256" key="2">
    <source>
        <dbReference type="ARBA" id="ARBA00010952"/>
    </source>
</evidence>